<dbReference type="GO" id="GO:0005524">
    <property type="term" value="F:ATP binding"/>
    <property type="evidence" value="ECO:0007669"/>
    <property type="project" value="UniProtKB-KW"/>
</dbReference>
<protein>
    <submittedName>
        <fullName evidence="5">ABC-F family ATP-binding cassette domain-containing protein</fullName>
    </submittedName>
</protein>
<sequence>MPLIYLDTISFSYGSHRVLDRVSLDVSDCERAFLVGPNGSGKTTLLKIIQGDLQPDMGEVVSGASRQFVPHPDDVDGTVADYFDAALAPLKELSIRFDQIITSLVDGGHAFESEYDQLLAEMTARDVWSLDARTSEMLAGLGLDGIGMSSNRDITSLSQGQRARLRLAALLLLRPDVLILDEPTNHLDIETIDFLTKAVKNWPGPVLIASHDRAFIEDVATVIYDMDISVWKELAIAEGMANIEGLVRNAGNYSDYLDAKETAREKYHQIHGYQQAQKRHLRQHRRESMKIASGGDRVQDPPNRMAKKFFADRAAATSVKRTRNDDERLQRLEQREVRKPRNYQLEFPAREGHLGVGVAVSVRQASAVERLAPLDLDLSRGEHLLVTGTNGSGKTTLLSWIAIGEPPSGTAVSGFVSRDGSVGFVPQRLPMEGDPGLEHNVWRNGIGNLGNGILHPSMWSIPISQLSAGNQRRKQIAVALAGNPSVLIIDEPTNYLDLDTMQALELALSKWNGTLVVASHDRWLIEHWQGRRIHL</sequence>
<dbReference type="Pfam" id="PF00005">
    <property type="entry name" value="ABC_tran"/>
    <property type="match status" value="2"/>
</dbReference>
<keyword evidence="6" id="KW-1185">Reference proteome</keyword>
<dbReference type="Gene3D" id="3.40.50.300">
    <property type="entry name" value="P-loop containing nucleotide triphosphate hydrolases"/>
    <property type="match status" value="3"/>
</dbReference>
<keyword evidence="1" id="KW-0677">Repeat</keyword>
<evidence type="ECO:0000259" key="4">
    <source>
        <dbReference type="PROSITE" id="PS50893"/>
    </source>
</evidence>
<dbReference type="InterPro" id="IPR003593">
    <property type="entry name" value="AAA+_ATPase"/>
</dbReference>
<dbReference type="PANTHER" id="PTHR19211">
    <property type="entry name" value="ATP-BINDING TRANSPORT PROTEIN-RELATED"/>
    <property type="match status" value="1"/>
</dbReference>
<dbReference type="SUPFAM" id="SSF52540">
    <property type="entry name" value="P-loop containing nucleoside triphosphate hydrolases"/>
    <property type="match status" value="2"/>
</dbReference>
<evidence type="ECO:0000256" key="3">
    <source>
        <dbReference type="ARBA" id="ARBA00022840"/>
    </source>
</evidence>
<name>A0ABX7IHP7_9ACTO</name>
<organism evidence="5 6">
    <name type="scientific">Arcanobacterium phocisimile</name>
    <dbReference type="NCBI Taxonomy" id="1302235"/>
    <lineage>
        <taxon>Bacteria</taxon>
        <taxon>Bacillati</taxon>
        <taxon>Actinomycetota</taxon>
        <taxon>Actinomycetes</taxon>
        <taxon>Actinomycetales</taxon>
        <taxon>Actinomycetaceae</taxon>
        <taxon>Arcanobacterium</taxon>
    </lineage>
</organism>
<dbReference type="InterPro" id="IPR003439">
    <property type="entry name" value="ABC_transporter-like_ATP-bd"/>
</dbReference>
<keyword evidence="3 5" id="KW-0067">ATP-binding</keyword>
<dbReference type="CDD" id="cd03221">
    <property type="entry name" value="ABCF_EF-3"/>
    <property type="match status" value="1"/>
</dbReference>
<keyword evidence="2" id="KW-0547">Nucleotide-binding</keyword>
<dbReference type="RefSeq" id="WP_204422986.1">
    <property type="nucleotide sequence ID" value="NZ_CP070228.1"/>
</dbReference>
<dbReference type="PROSITE" id="PS50893">
    <property type="entry name" value="ABC_TRANSPORTER_2"/>
    <property type="match status" value="1"/>
</dbReference>
<dbReference type="InterPro" id="IPR017871">
    <property type="entry name" value="ABC_transporter-like_CS"/>
</dbReference>
<feature type="domain" description="ABC transporter" evidence="4">
    <location>
        <begin position="4"/>
        <end position="253"/>
    </location>
</feature>
<dbReference type="InterPro" id="IPR050611">
    <property type="entry name" value="ABCF"/>
</dbReference>
<dbReference type="Proteomes" id="UP000602653">
    <property type="component" value="Chromosome"/>
</dbReference>
<evidence type="ECO:0000313" key="5">
    <source>
        <dbReference type="EMBL" id="QRV01388.1"/>
    </source>
</evidence>
<dbReference type="InterPro" id="IPR027417">
    <property type="entry name" value="P-loop_NTPase"/>
</dbReference>
<evidence type="ECO:0000256" key="1">
    <source>
        <dbReference type="ARBA" id="ARBA00022737"/>
    </source>
</evidence>
<dbReference type="SMART" id="SM00382">
    <property type="entry name" value="AAA"/>
    <property type="match status" value="2"/>
</dbReference>
<evidence type="ECO:0000313" key="6">
    <source>
        <dbReference type="Proteomes" id="UP000602653"/>
    </source>
</evidence>
<evidence type="ECO:0000256" key="2">
    <source>
        <dbReference type="ARBA" id="ARBA00022741"/>
    </source>
</evidence>
<dbReference type="EMBL" id="CP070228">
    <property type="protein sequence ID" value="QRV01388.1"/>
    <property type="molecule type" value="Genomic_DNA"/>
</dbReference>
<proteinExistence type="predicted"/>
<dbReference type="PANTHER" id="PTHR19211:SF14">
    <property type="entry name" value="ATP-BINDING CASSETTE SUB-FAMILY F MEMBER 1"/>
    <property type="match status" value="1"/>
</dbReference>
<gene>
    <name evidence="5" type="ORF">JTE88_04510</name>
</gene>
<accession>A0ABX7IHP7</accession>
<reference evidence="5 6" key="1">
    <citation type="submission" date="2021-02" db="EMBL/GenBank/DDBJ databases">
        <title>Complete Genome Sequence of Arcanobacterium phocisimile strain DSM 26142T from a harbour seal.</title>
        <authorList>
            <person name="Borowiak M."/>
            <person name="Alssahen M."/>
            <person name="Malorny B."/>
            <person name="Laemmler C."/>
            <person name="Siebert U."/>
            <person name="Ploetz M."/>
            <person name="Abdulmawjood A."/>
        </authorList>
    </citation>
    <scope>NUCLEOTIDE SEQUENCE [LARGE SCALE GENOMIC DNA]</scope>
    <source>
        <strain evidence="5 6">DSM 26142</strain>
    </source>
</reference>
<dbReference type="PROSITE" id="PS00211">
    <property type="entry name" value="ABC_TRANSPORTER_1"/>
    <property type="match status" value="1"/>
</dbReference>